<dbReference type="GO" id="GO:0006361">
    <property type="term" value="P:transcription initiation at RNA polymerase I promoter"/>
    <property type="evidence" value="ECO:0007669"/>
    <property type="project" value="TreeGrafter"/>
</dbReference>
<evidence type="ECO:0008006" key="3">
    <source>
        <dbReference type="Google" id="ProtNLM"/>
    </source>
</evidence>
<dbReference type="PANTHER" id="PTHR28079">
    <property type="entry name" value="RNA POLYMERASE I-SPECIFIC TRANSCRIPTION INITIATION FACTOR RRN5"/>
    <property type="match status" value="1"/>
</dbReference>
<dbReference type="GO" id="GO:0001181">
    <property type="term" value="F:RNA polymerase I general transcription initiation factor activity"/>
    <property type="evidence" value="ECO:0007669"/>
    <property type="project" value="TreeGrafter"/>
</dbReference>
<dbReference type="AlphaFoldDB" id="A0A8H5CYW4"/>
<dbReference type="GO" id="GO:0042790">
    <property type="term" value="P:nucleolar large rRNA transcription by RNA polymerase I"/>
    <property type="evidence" value="ECO:0007669"/>
    <property type="project" value="InterPro"/>
</dbReference>
<protein>
    <recommendedName>
        <fullName evidence="3">SANT domain-containing protein</fullName>
    </recommendedName>
</protein>
<dbReference type="PANTHER" id="PTHR28079:SF1">
    <property type="entry name" value="RNA POLYMERASE I-SPECIFIC TRANSCRIPTION INITIATION FACTOR RRN5"/>
    <property type="match status" value="1"/>
</dbReference>
<evidence type="ECO:0000313" key="2">
    <source>
        <dbReference type="Proteomes" id="UP000559027"/>
    </source>
</evidence>
<dbReference type="SUPFAM" id="SSF46689">
    <property type="entry name" value="Homeodomain-like"/>
    <property type="match status" value="1"/>
</dbReference>
<reference evidence="1 2" key="1">
    <citation type="journal article" date="2020" name="ISME J.">
        <title>Uncovering the hidden diversity of litter-decomposition mechanisms in mushroom-forming fungi.</title>
        <authorList>
            <person name="Floudas D."/>
            <person name="Bentzer J."/>
            <person name="Ahren D."/>
            <person name="Johansson T."/>
            <person name="Persson P."/>
            <person name="Tunlid A."/>
        </authorList>
    </citation>
    <scope>NUCLEOTIDE SEQUENCE [LARGE SCALE GENOMIC DNA]</scope>
    <source>
        <strain evidence="1 2">CBS 146.42</strain>
    </source>
</reference>
<evidence type="ECO:0000313" key="1">
    <source>
        <dbReference type="EMBL" id="KAF5350460.1"/>
    </source>
</evidence>
<dbReference type="CDD" id="cd00167">
    <property type="entry name" value="SANT"/>
    <property type="match status" value="1"/>
</dbReference>
<dbReference type="OrthoDB" id="2240312at2759"/>
<name>A0A8H5CYW4_9AGAR</name>
<gene>
    <name evidence="1" type="ORF">D9756_008647</name>
</gene>
<sequence>MPPKELDPDVYSSIFDRHLQETQVYLQRAAFPEERTENQVVGSVLWTYDEINIFFHALAIHSRLRPDLISACIRTKNVLDVVEYLDLLDDNSKLVGRQSSNDGNRVPIAHEMSNSWVSWEENQARSLQTRENNSRKQASRRILQRSFENENVAGSALDAEYSP</sequence>
<dbReference type="GO" id="GO:0000182">
    <property type="term" value="F:rDNA binding"/>
    <property type="evidence" value="ECO:0007669"/>
    <property type="project" value="TreeGrafter"/>
</dbReference>
<proteinExistence type="predicted"/>
<dbReference type="GO" id="GO:0000500">
    <property type="term" value="C:RNA polymerase I upstream activating factor complex"/>
    <property type="evidence" value="ECO:0007669"/>
    <property type="project" value="InterPro"/>
</dbReference>
<dbReference type="InterPro" id="IPR001005">
    <property type="entry name" value="SANT/Myb"/>
</dbReference>
<dbReference type="Proteomes" id="UP000559027">
    <property type="component" value="Unassembled WGS sequence"/>
</dbReference>
<dbReference type="EMBL" id="JAACJO010000014">
    <property type="protein sequence ID" value="KAF5350460.1"/>
    <property type="molecule type" value="Genomic_DNA"/>
</dbReference>
<organism evidence="1 2">
    <name type="scientific">Leucocoprinus leucothites</name>
    <dbReference type="NCBI Taxonomy" id="201217"/>
    <lineage>
        <taxon>Eukaryota</taxon>
        <taxon>Fungi</taxon>
        <taxon>Dikarya</taxon>
        <taxon>Basidiomycota</taxon>
        <taxon>Agaricomycotina</taxon>
        <taxon>Agaricomycetes</taxon>
        <taxon>Agaricomycetidae</taxon>
        <taxon>Agaricales</taxon>
        <taxon>Agaricineae</taxon>
        <taxon>Agaricaceae</taxon>
        <taxon>Leucocoprinus</taxon>
    </lineage>
</organism>
<dbReference type="InterPro" id="IPR039601">
    <property type="entry name" value="Rrn5"/>
</dbReference>
<accession>A0A8H5CYW4</accession>
<dbReference type="InterPro" id="IPR009057">
    <property type="entry name" value="Homeodomain-like_sf"/>
</dbReference>
<keyword evidence="2" id="KW-1185">Reference proteome</keyword>
<comment type="caution">
    <text evidence="1">The sequence shown here is derived from an EMBL/GenBank/DDBJ whole genome shotgun (WGS) entry which is preliminary data.</text>
</comment>